<evidence type="ECO:0000256" key="1">
    <source>
        <dbReference type="ARBA" id="ARBA00022617"/>
    </source>
</evidence>
<organism evidence="6 7">
    <name type="scientific">Duganella dendranthematis</name>
    <dbReference type="NCBI Taxonomy" id="2728021"/>
    <lineage>
        <taxon>Bacteria</taxon>
        <taxon>Pseudomonadati</taxon>
        <taxon>Pseudomonadota</taxon>
        <taxon>Betaproteobacteria</taxon>
        <taxon>Burkholderiales</taxon>
        <taxon>Oxalobacteraceae</taxon>
        <taxon>Telluria group</taxon>
        <taxon>Duganella</taxon>
    </lineage>
</organism>
<dbReference type="InterPro" id="IPR036909">
    <property type="entry name" value="Cyt_c-like_dom_sf"/>
</dbReference>
<evidence type="ECO:0000256" key="2">
    <source>
        <dbReference type="ARBA" id="ARBA00022723"/>
    </source>
</evidence>
<evidence type="ECO:0000259" key="5">
    <source>
        <dbReference type="PROSITE" id="PS51007"/>
    </source>
</evidence>
<sequence>MAGGEALRGKLLLAQYQCGACHQIEGVAAARGRNGPPLDSFGRRSYIAGSVPNTPETLVRWIVDPAVVKPGTPMPAMGVSADDARHMAAYLYSLP</sequence>
<keyword evidence="3 4" id="KW-0408">Iron</keyword>
<dbReference type="Proteomes" id="UP000503117">
    <property type="component" value="Chromosome"/>
</dbReference>
<keyword evidence="7" id="KW-1185">Reference proteome</keyword>
<protein>
    <submittedName>
        <fullName evidence="6">C-type cytochrome</fullName>
    </submittedName>
</protein>
<keyword evidence="2 4" id="KW-0479">Metal-binding</keyword>
<keyword evidence="1 4" id="KW-0349">Heme</keyword>
<evidence type="ECO:0000313" key="6">
    <source>
        <dbReference type="EMBL" id="QJD94322.1"/>
    </source>
</evidence>
<name>A0ABX6MMK2_9BURK</name>
<accession>A0ABX6MMK2</accession>
<dbReference type="EMBL" id="CP051684">
    <property type="protein sequence ID" value="QJD94322.1"/>
    <property type="molecule type" value="Genomic_DNA"/>
</dbReference>
<dbReference type="Gene3D" id="1.10.760.10">
    <property type="entry name" value="Cytochrome c-like domain"/>
    <property type="match status" value="1"/>
</dbReference>
<dbReference type="InterPro" id="IPR009056">
    <property type="entry name" value="Cyt_c-like_dom"/>
</dbReference>
<proteinExistence type="predicted"/>
<evidence type="ECO:0000313" key="7">
    <source>
        <dbReference type="Proteomes" id="UP000503117"/>
    </source>
</evidence>
<dbReference type="PROSITE" id="PS51007">
    <property type="entry name" value="CYTC"/>
    <property type="match status" value="1"/>
</dbReference>
<dbReference type="Pfam" id="PF00034">
    <property type="entry name" value="Cytochrom_C"/>
    <property type="match status" value="1"/>
</dbReference>
<evidence type="ECO:0000256" key="4">
    <source>
        <dbReference type="PROSITE-ProRule" id="PRU00433"/>
    </source>
</evidence>
<gene>
    <name evidence="6" type="ORF">HH213_27440</name>
</gene>
<feature type="domain" description="Cytochrome c" evidence="5">
    <location>
        <begin position="4"/>
        <end position="95"/>
    </location>
</feature>
<reference evidence="6 7" key="1">
    <citation type="submission" date="2020-04" db="EMBL/GenBank/DDBJ databases">
        <title>Genome sequencing of novel species.</title>
        <authorList>
            <person name="Heo J."/>
            <person name="Kim S.-J."/>
            <person name="Kim J.-S."/>
            <person name="Hong S.-B."/>
            <person name="Kwon S.-W."/>
        </authorList>
    </citation>
    <scope>NUCLEOTIDE SEQUENCE [LARGE SCALE GENOMIC DNA]</scope>
    <source>
        <strain evidence="6 7">AF9R3</strain>
    </source>
</reference>
<evidence type="ECO:0000256" key="3">
    <source>
        <dbReference type="ARBA" id="ARBA00023004"/>
    </source>
</evidence>
<dbReference type="SUPFAM" id="SSF46626">
    <property type="entry name" value="Cytochrome c"/>
    <property type="match status" value="1"/>
</dbReference>